<evidence type="ECO:0000256" key="7">
    <source>
        <dbReference type="ARBA" id="ARBA00023004"/>
    </source>
</evidence>
<name>A0ABW0LJB6_9BACI</name>
<dbReference type="PANTHER" id="PTHR47354:SF8">
    <property type="entry name" value="1,2-PHENYLACETYL-COA EPOXIDASE, SUBUNIT E"/>
    <property type="match status" value="1"/>
</dbReference>
<evidence type="ECO:0000256" key="8">
    <source>
        <dbReference type="ARBA" id="ARBA00023014"/>
    </source>
</evidence>
<dbReference type="PROSITE" id="PS51384">
    <property type="entry name" value="FAD_FR"/>
    <property type="match status" value="1"/>
</dbReference>
<keyword evidence="5" id="KW-0274">FAD</keyword>
<dbReference type="SUPFAM" id="SSF52343">
    <property type="entry name" value="Ferredoxin reductase-like, C-terminal NADP-linked domain"/>
    <property type="match status" value="1"/>
</dbReference>
<reference evidence="11" key="1">
    <citation type="journal article" date="2019" name="Int. J. Syst. Evol. Microbiol.">
        <title>The Global Catalogue of Microorganisms (GCM) 10K type strain sequencing project: providing services to taxonomists for standard genome sequencing and annotation.</title>
        <authorList>
            <consortium name="The Broad Institute Genomics Platform"/>
            <consortium name="The Broad Institute Genome Sequencing Center for Infectious Disease"/>
            <person name="Wu L."/>
            <person name="Ma J."/>
        </authorList>
    </citation>
    <scope>NUCLEOTIDE SEQUENCE [LARGE SCALE GENOMIC DNA]</scope>
    <source>
        <strain evidence="11">CGMCC 1.12237</strain>
    </source>
</reference>
<dbReference type="RefSeq" id="WP_382350820.1">
    <property type="nucleotide sequence ID" value="NZ_JBHSMC010000013.1"/>
</dbReference>
<proteinExistence type="predicted"/>
<evidence type="ECO:0000256" key="6">
    <source>
        <dbReference type="ARBA" id="ARBA00023002"/>
    </source>
</evidence>
<dbReference type="InterPro" id="IPR050415">
    <property type="entry name" value="MRET"/>
</dbReference>
<comment type="cofactor">
    <cofactor evidence="1">
        <name>FAD</name>
        <dbReference type="ChEBI" id="CHEBI:57692"/>
    </cofactor>
</comment>
<keyword evidence="6" id="KW-0560">Oxidoreductase</keyword>
<keyword evidence="11" id="KW-1185">Reference proteome</keyword>
<evidence type="ECO:0000256" key="4">
    <source>
        <dbReference type="ARBA" id="ARBA00022723"/>
    </source>
</evidence>
<dbReference type="Pfam" id="PF08022">
    <property type="entry name" value="FAD_binding_8"/>
    <property type="match status" value="1"/>
</dbReference>
<dbReference type="SUPFAM" id="SSF63380">
    <property type="entry name" value="Riboflavin synthase domain-like"/>
    <property type="match status" value="1"/>
</dbReference>
<evidence type="ECO:0000256" key="1">
    <source>
        <dbReference type="ARBA" id="ARBA00001974"/>
    </source>
</evidence>
<keyword evidence="8" id="KW-0411">Iron-sulfur</keyword>
<sequence>MGFFQDALAVFKKREITFMESYKETENVYSFLFEKENDFTWKAGQYCLFDITHKKIKNPTRPFSVASAPSEGVIRITTKIGDNPSEFKKALLDLEKGMKIRVSGSVGPFYLEGNSPALLVAGGMGITPFRAMLKQLEADGGRSGRKINLLYMDSQKPYLFKNELDEIANKSLITIKYLESRDDLQKDIDTFINDNKEDGNYYIAGPKSMVTSIYSYIGNKNIHKRNIKKDVFDGY</sequence>
<dbReference type="CDD" id="cd00322">
    <property type="entry name" value="FNR_like"/>
    <property type="match status" value="1"/>
</dbReference>
<dbReference type="Gene3D" id="2.40.30.10">
    <property type="entry name" value="Translation factors"/>
    <property type="match status" value="1"/>
</dbReference>
<dbReference type="InterPro" id="IPR017938">
    <property type="entry name" value="Riboflavin_synthase-like_b-brl"/>
</dbReference>
<evidence type="ECO:0000256" key="2">
    <source>
        <dbReference type="ARBA" id="ARBA00022630"/>
    </source>
</evidence>
<accession>A0ABW0LJB6</accession>
<dbReference type="PANTHER" id="PTHR47354">
    <property type="entry name" value="NADH OXIDOREDUCTASE HCR"/>
    <property type="match status" value="1"/>
</dbReference>
<dbReference type="PRINTS" id="PR00410">
    <property type="entry name" value="PHEHYDRXLASE"/>
</dbReference>
<feature type="domain" description="FAD-binding FR-type" evidence="9">
    <location>
        <begin position="11"/>
        <end position="112"/>
    </location>
</feature>
<dbReference type="PRINTS" id="PR00371">
    <property type="entry name" value="FPNCR"/>
</dbReference>
<evidence type="ECO:0000313" key="11">
    <source>
        <dbReference type="Proteomes" id="UP001596147"/>
    </source>
</evidence>
<dbReference type="InterPro" id="IPR013112">
    <property type="entry name" value="FAD-bd_8"/>
</dbReference>
<evidence type="ECO:0000256" key="5">
    <source>
        <dbReference type="ARBA" id="ARBA00022827"/>
    </source>
</evidence>
<dbReference type="InterPro" id="IPR001433">
    <property type="entry name" value="OxRdtase_FAD/NAD-bd"/>
</dbReference>
<gene>
    <name evidence="10" type="ORF">ACFPM4_09800</name>
</gene>
<dbReference type="Gene3D" id="3.40.50.80">
    <property type="entry name" value="Nucleotide-binding domain of ferredoxin-NADP reductase (FNR) module"/>
    <property type="match status" value="1"/>
</dbReference>
<dbReference type="InterPro" id="IPR001709">
    <property type="entry name" value="Flavoprot_Pyr_Nucl_cyt_Rdtase"/>
</dbReference>
<dbReference type="InterPro" id="IPR039261">
    <property type="entry name" value="FNR_nucleotide-bd"/>
</dbReference>
<dbReference type="Proteomes" id="UP001596147">
    <property type="component" value="Unassembled WGS sequence"/>
</dbReference>
<keyword evidence="3" id="KW-0001">2Fe-2S</keyword>
<dbReference type="Pfam" id="PF00175">
    <property type="entry name" value="NAD_binding_1"/>
    <property type="match status" value="1"/>
</dbReference>
<dbReference type="EMBL" id="JBHSMC010000013">
    <property type="protein sequence ID" value="MFC5465047.1"/>
    <property type="molecule type" value="Genomic_DNA"/>
</dbReference>
<evidence type="ECO:0000259" key="9">
    <source>
        <dbReference type="PROSITE" id="PS51384"/>
    </source>
</evidence>
<keyword evidence="2" id="KW-0285">Flavoprotein</keyword>
<organism evidence="10 11">
    <name type="scientific">Lederbergia graminis</name>
    <dbReference type="NCBI Taxonomy" id="735518"/>
    <lineage>
        <taxon>Bacteria</taxon>
        <taxon>Bacillati</taxon>
        <taxon>Bacillota</taxon>
        <taxon>Bacilli</taxon>
        <taxon>Bacillales</taxon>
        <taxon>Bacillaceae</taxon>
        <taxon>Lederbergia</taxon>
    </lineage>
</organism>
<comment type="caution">
    <text evidence="10">The sequence shown here is derived from an EMBL/GenBank/DDBJ whole genome shotgun (WGS) entry which is preliminary data.</text>
</comment>
<keyword evidence="4" id="KW-0479">Metal-binding</keyword>
<keyword evidence="7" id="KW-0408">Iron</keyword>
<protein>
    <submittedName>
        <fullName evidence="10">FAD-dependent oxidoreductase</fullName>
    </submittedName>
</protein>
<evidence type="ECO:0000256" key="3">
    <source>
        <dbReference type="ARBA" id="ARBA00022714"/>
    </source>
</evidence>
<dbReference type="InterPro" id="IPR017927">
    <property type="entry name" value="FAD-bd_FR_type"/>
</dbReference>
<evidence type="ECO:0000313" key="10">
    <source>
        <dbReference type="EMBL" id="MFC5465047.1"/>
    </source>
</evidence>